<dbReference type="InterPro" id="IPR011006">
    <property type="entry name" value="CheY-like_superfamily"/>
</dbReference>
<dbReference type="PROSITE" id="PS50110">
    <property type="entry name" value="RESPONSE_REGULATORY"/>
    <property type="match status" value="1"/>
</dbReference>
<evidence type="ECO:0000256" key="1">
    <source>
        <dbReference type="ARBA" id="ARBA00000085"/>
    </source>
</evidence>
<evidence type="ECO:0000259" key="17">
    <source>
        <dbReference type="PROSITE" id="PS50109"/>
    </source>
</evidence>
<dbReference type="EC" id="2.7.13.3" evidence="3"/>
<dbReference type="Pfam" id="PF00072">
    <property type="entry name" value="Response_reg"/>
    <property type="match status" value="1"/>
</dbReference>
<dbReference type="InterPro" id="IPR001789">
    <property type="entry name" value="Sig_transdc_resp-reg_receiver"/>
</dbReference>
<dbReference type="CDD" id="cd00082">
    <property type="entry name" value="HisKA"/>
    <property type="match status" value="1"/>
</dbReference>
<dbReference type="PANTHER" id="PTHR43047:SF78">
    <property type="entry name" value="SENSORY_REGULATORY PROTEIN RPFC"/>
    <property type="match status" value="1"/>
</dbReference>
<dbReference type="InterPro" id="IPR036641">
    <property type="entry name" value="HPT_dom_sf"/>
</dbReference>
<dbReference type="CDD" id="cd17546">
    <property type="entry name" value="REC_hyHK_CKI1_RcsC-like"/>
    <property type="match status" value="1"/>
</dbReference>
<keyword evidence="5" id="KW-0997">Cell inner membrane</keyword>
<evidence type="ECO:0000259" key="19">
    <source>
        <dbReference type="PROSITE" id="PS50894"/>
    </source>
</evidence>
<evidence type="ECO:0000256" key="12">
    <source>
        <dbReference type="ARBA" id="ARBA00023012"/>
    </source>
</evidence>
<dbReference type="InterPro" id="IPR036097">
    <property type="entry name" value="HisK_dim/P_sf"/>
</dbReference>
<dbReference type="Gene3D" id="3.40.50.2300">
    <property type="match status" value="1"/>
</dbReference>
<dbReference type="Gene3D" id="3.30.565.10">
    <property type="entry name" value="Histidine kinase-like ATPase, C-terminal domain"/>
    <property type="match status" value="1"/>
</dbReference>
<evidence type="ECO:0000256" key="11">
    <source>
        <dbReference type="ARBA" id="ARBA00022989"/>
    </source>
</evidence>
<dbReference type="CDD" id="cd00088">
    <property type="entry name" value="HPT"/>
    <property type="match status" value="1"/>
</dbReference>
<keyword evidence="13 16" id="KW-0472">Membrane</keyword>
<keyword evidence="21" id="KW-1185">Reference proteome</keyword>
<evidence type="ECO:0000256" key="6">
    <source>
        <dbReference type="ARBA" id="ARBA00022553"/>
    </source>
</evidence>
<evidence type="ECO:0000256" key="10">
    <source>
        <dbReference type="ARBA" id="ARBA00022840"/>
    </source>
</evidence>
<protein>
    <recommendedName>
        <fullName evidence="3">histidine kinase</fullName>
        <ecNumber evidence="3">2.7.13.3</ecNumber>
    </recommendedName>
</protein>
<dbReference type="EMBL" id="JBFWIC010000003">
    <property type="protein sequence ID" value="MEZ0473774.1"/>
    <property type="molecule type" value="Genomic_DNA"/>
</dbReference>
<dbReference type="Gene3D" id="1.20.120.160">
    <property type="entry name" value="HPT domain"/>
    <property type="match status" value="1"/>
</dbReference>
<feature type="modified residue" description="Phosphohistidine" evidence="14">
    <location>
        <position position="659"/>
    </location>
</feature>
<feature type="domain" description="Response regulatory" evidence="18">
    <location>
        <begin position="460"/>
        <end position="577"/>
    </location>
</feature>
<comment type="catalytic activity">
    <reaction evidence="1">
        <text>ATP + protein L-histidine = ADP + protein N-phospho-L-histidine.</text>
        <dbReference type="EC" id="2.7.13.3"/>
    </reaction>
</comment>
<keyword evidence="7" id="KW-0808">Transferase</keyword>
<dbReference type="InterPro" id="IPR036890">
    <property type="entry name" value="HATPase_C_sf"/>
</dbReference>
<evidence type="ECO:0000256" key="7">
    <source>
        <dbReference type="ARBA" id="ARBA00022679"/>
    </source>
</evidence>
<dbReference type="Gene3D" id="1.10.287.130">
    <property type="match status" value="1"/>
</dbReference>
<comment type="caution">
    <text evidence="20">The sequence shown here is derived from an EMBL/GenBank/DDBJ whole genome shotgun (WGS) entry which is preliminary data.</text>
</comment>
<gene>
    <name evidence="20" type="ORF">AB6713_03960</name>
</gene>
<feature type="domain" description="HPt" evidence="19">
    <location>
        <begin position="620"/>
        <end position="713"/>
    </location>
</feature>
<keyword evidence="12" id="KW-0902">Two-component regulatory system</keyword>
<keyword evidence="4" id="KW-1003">Cell membrane</keyword>
<reference evidence="20 21" key="1">
    <citation type="submission" date="2024-07" db="EMBL/GenBank/DDBJ databases">
        <title>Luteimonas salilacus sp. nov., isolated from the shore soil of Salt Lake in Tibet of China.</title>
        <authorList>
            <person name="Zhang X."/>
            <person name="Li A."/>
        </authorList>
    </citation>
    <scope>NUCLEOTIDE SEQUENCE [LARGE SCALE GENOMIC DNA]</scope>
    <source>
        <strain evidence="20 21">B3-2-R+30</strain>
    </source>
</reference>
<evidence type="ECO:0000256" key="5">
    <source>
        <dbReference type="ARBA" id="ARBA00022519"/>
    </source>
</evidence>
<dbReference type="Pfam" id="PF02518">
    <property type="entry name" value="HATPase_c"/>
    <property type="match status" value="1"/>
</dbReference>
<keyword evidence="8 16" id="KW-0812">Transmembrane</keyword>
<dbReference type="InterPro" id="IPR003661">
    <property type="entry name" value="HisK_dim/P_dom"/>
</dbReference>
<evidence type="ECO:0000256" key="13">
    <source>
        <dbReference type="ARBA" id="ARBA00023136"/>
    </source>
</evidence>
<dbReference type="SUPFAM" id="SSF47384">
    <property type="entry name" value="Homodimeric domain of signal transducing histidine kinase"/>
    <property type="match status" value="1"/>
</dbReference>
<feature type="transmembrane region" description="Helical" evidence="16">
    <location>
        <begin position="156"/>
        <end position="176"/>
    </location>
</feature>
<accession>A0ABV4HM26</accession>
<dbReference type="InterPro" id="IPR004358">
    <property type="entry name" value="Sig_transdc_His_kin-like_C"/>
</dbReference>
<dbReference type="PRINTS" id="PR00344">
    <property type="entry name" value="BCTRLSENSOR"/>
</dbReference>
<feature type="modified residue" description="4-aspartylphosphate" evidence="15">
    <location>
        <position position="509"/>
    </location>
</feature>
<feature type="transmembrane region" description="Helical" evidence="16">
    <location>
        <begin position="20"/>
        <end position="39"/>
    </location>
</feature>
<keyword evidence="10 20" id="KW-0547">Nucleotide-binding</keyword>
<dbReference type="Pfam" id="PF00512">
    <property type="entry name" value="HisKA"/>
    <property type="match status" value="1"/>
</dbReference>
<sequence length="726" mass="77878">MTTLVEWTKSRLAGRPDSEHGQATVRLLVLSVVLLYLLWSDYAGVRSPAFVPVMTMVVVGFTVGACLLGAILVNPGISHVRRIIGMLSDYGLMGAAMIVMGGPLAWVYVIIMWVTVGNGLRYGNRYLYGAMAAAVLSFGSVLVANDYWHVNRSLGVGLLLGLVAIPLYLSGLLRALTRATQEAMRANQAKSRFLANMSHEFRTPLNGLAGVSELLATTRLDSEQREYLATIRASTKSLLALVEDVLDISAIEADKLKLSNNAFSLREVLDGIDLMLRPTADAKGLAYESRIARGTPDGLRGDAEHLRQVLTNLAGNAVKFTQRGSVRLDVEQTEAGGGSVRLKFTVTDTGIGIPETARERLFDAFEQVDGTLSRGFGGSGLGTSIAKKLTEAMGGSIGFESREHAGSRFWVELPFGLSESASLPASPVRTGFEDADRSRENIIAFSDPFLRHRARVRGMQILIADDHAANRMVLERLLQKAGHGVVSVSDGEDVLEAVEANDYEAIIVDLHMPGLSGLDLLRNLRTIQAGAPRTPVIVLSADVTPEAISSCKSAGAHAFLAKPVVAGKLLDLVADIANPGARQAGADGAPATNHQDASASIREGVFDPAVLEELGALGMGQDFVTKFISQCLDDAAGCLEHIDSAGNAGDWDALRDHAHALKGVASNVGLVRLCDSSGELMRLAEWQVRREWKSRLEKLRHDFELGRSAIGARGHSIATRDHGREP</sequence>
<feature type="transmembrane region" description="Helical" evidence="16">
    <location>
        <begin position="51"/>
        <end position="72"/>
    </location>
</feature>
<dbReference type="SMART" id="SM00073">
    <property type="entry name" value="HPT"/>
    <property type="match status" value="1"/>
</dbReference>
<feature type="domain" description="Histidine kinase" evidence="17">
    <location>
        <begin position="196"/>
        <end position="417"/>
    </location>
</feature>
<dbReference type="SMART" id="SM00388">
    <property type="entry name" value="HisKA"/>
    <property type="match status" value="1"/>
</dbReference>
<keyword evidence="11 16" id="KW-1133">Transmembrane helix</keyword>
<evidence type="ECO:0000256" key="14">
    <source>
        <dbReference type="PROSITE-ProRule" id="PRU00110"/>
    </source>
</evidence>
<evidence type="ECO:0000313" key="21">
    <source>
        <dbReference type="Proteomes" id="UP001566331"/>
    </source>
</evidence>
<dbReference type="SMART" id="SM00448">
    <property type="entry name" value="REC"/>
    <property type="match status" value="1"/>
</dbReference>
<dbReference type="Proteomes" id="UP001566331">
    <property type="component" value="Unassembled WGS sequence"/>
</dbReference>
<dbReference type="Pfam" id="PF01627">
    <property type="entry name" value="Hpt"/>
    <property type="match status" value="1"/>
</dbReference>
<keyword evidence="10 20" id="KW-0067">ATP-binding</keyword>
<dbReference type="GO" id="GO:0005524">
    <property type="term" value="F:ATP binding"/>
    <property type="evidence" value="ECO:0007669"/>
    <property type="project" value="UniProtKB-KW"/>
</dbReference>
<evidence type="ECO:0000256" key="3">
    <source>
        <dbReference type="ARBA" id="ARBA00012438"/>
    </source>
</evidence>
<evidence type="ECO:0000256" key="8">
    <source>
        <dbReference type="ARBA" id="ARBA00022692"/>
    </source>
</evidence>
<keyword evidence="9" id="KW-0418">Kinase</keyword>
<name>A0ABV4HM26_9GAMM</name>
<dbReference type="SUPFAM" id="SSF47226">
    <property type="entry name" value="Histidine-containing phosphotransfer domain, HPT domain"/>
    <property type="match status" value="1"/>
</dbReference>
<dbReference type="InterPro" id="IPR003594">
    <property type="entry name" value="HATPase_dom"/>
</dbReference>
<organism evidence="20 21">
    <name type="scientific">Luteimonas salinilitoris</name>
    <dbReference type="NCBI Taxonomy" id="3237697"/>
    <lineage>
        <taxon>Bacteria</taxon>
        <taxon>Pseudomonadati</taxon>
        <taxon>Pseudomonadota</taxon>
        <taxon>Gammaproteobacteria</taxon>
        <taxon>Lysobacterales</taxon>
        <taxon>Lysobacteraceae</taxon>
        <taxon>Luteimonas</taxon>
    </lineage>
</organism>
<dbReference type="InterPro" id="IPR005467">
    <property type="entry name" value="His_kinase_dom"/>
</dbReference>
<evidence type="ECO:0000259" key="18">
    <source>
        <dbReference type="PROSITE" id="PS50110"/>
    </source>
</evidence>
<evidence type="ECO:0000256" key="4">
    <source>
        <dbReference type="ARBA" id="ARBA00022475"/>
    </source>
</evidence>
<dbReference type="SMART" id="SM00387">
    <property type="entry name" value="HATPase_c"/>
    <property type="match status" value="1"/>
</dbReference>
<dbReference type="RefSeq" id="WP_370562881.1">
    <property type="nucleotide sequence ID" value="NZ_JBFWIB010000002.1"/>
</dbReference>
<evidence type="ECO:0000256" key="16">
    <source>
        <dbReference type="SAM" id="Phobius"/>
    </source>
</evidence>
<evidence type="ECO:0000256" key="15">
    <source>
        <dbReference type="PROSITE-ProRule" id="PRU00169"/>
    </source>
</evidence>
<dbReference type="PROSITE" id="PS50109">
    <property type="entry name" value="HIS_KIN"/>
    <property type="match status" value="1"/>
</dbReference>
<dbReference type="SUPFAM" id="SSF55874">
    <property type="entry name" value="ATPase domain of HSP90 chaperone/DNA topoisomerase II/histidine kinase"/>
    <property type="match status" value="1"/>
</dbReference>
<feature type="transmembrane region" description="Helical" evidence="16">
    <location>
        <begin position="92"/>
        <end position="114"/>
    </location>
</feature>
<dbReference type="InterPro" id="IPR008207">
    <property type="entry name" value="Sig_transdc_His_kin_Hpt_dom"/>
</dbReference>
<evidence type="ECO:0000313" key="20">
    <source>
        <dbReference type="EMBL" id="MEZ0473774.1"/>
    </source>
</evidence>
<feature type="transmembrane region" description="Helical" evidence="16">
    <location>
        <begin position="126"/>
        <end position="144"/>
    </location>
</feature>
<dbReference type="PANTHER" id="PTHR43047">
    <property type="entry name" value="TWO-COMPONENT HISTIDINE PROTEIN KINASE"/>
    <property type="match status" value="1"/>
</dbReference>
<dbReference type="CDD" id="cd16922">
    <property type="entry name" value="HATPase_EvgS-ArcB-TorS-like"/>
    <property type="match status" value="1"/>
</dbReference>
<proteinExistence type="predicted"/>
<evidence type="ECO:0000256" key="9">
    <source>
        <dbReference type="ARBA" id="ARBA00022777"/>
    </source>
</evidence>
<comment type="subcellular location">
    <subcellularLocation>
        <location evidence="2">Cell inner membrane</location>
        <topology evidence="2">Multi-pass membrane protein</topology>
    </subcellularLocation>
</comment>
<keyword evidence="6 15" id="KW-0597">Phosphoprotein</keyword>
<dbReference type="PROSITE" id="PS50894">
    <property type="entry name" value="HPT"/>
    <property type="match status" value="1"/>
</dbReference>
<dbReference type="SUPFAM" id="SSF52172">
    <property type="entry name" value="CheY-like"/>
    <property type="match status" value="1"/>
</dbReference>
<evidence type="ECO:0000256" key="2">
    <source>
        <dbReference type="ARBA" id="ARBA00004429"/>
    </source>
</evidence>